<dbReference type="Proteomes" id="UP000078200">
    <property type="component" value="Unassembled WGS sequence"/>
</dbReference>
<evidence type="ECO:0000256" key="1">
    <source>
        <dbReference type="SAM" id="Phobius"/>
    </source>
</evidence>
<name>A0A1A9VB48_GLOAU</name>
<reference evidence="2" key="1">
    <citation type="submission" date="2020-05" db="UniProtKB">
        <authorList>
            <consortium name="EnsemblMetazoa"/>
        </authorList>
    </citation>
    <scope>IDENTIFICATION</scope>
    <source>
        <strain evidence="2">TTRI</strain>
    </source>
</reference>
<proteinExistence type="predicted"/>
<keyword evidence="1" id="KW-1133">Transmembrane helix</keyword>
<evidence type="ECO:0000313" key="3">
    <source>
        <dbReference type="Proteomes" id="UP000078200"/>
    </source>
</evidence>
<organism evidence="2 3">
    <name type="scientific">Glossina austeni</name>
    <name type="common">Savannah tsetse fly</name>
    <dbReference type="NCBI Taxonomy" id="7395"/>
    <lineage>
        <taxon>Eukaryota</taxon>
        <taxon>Metazoa</taxon>
        <taxon>Ecdysozoa</taxon>
        <taxon>Arthropoda</taxon>
        <taxon>Hexapoda</taxon>
        <taxon>Insecta</taxon>
        <taxon>Pterygota</taxon>
        <taxon>Neoptera</taxon>
        <taxon>Endopterygota</taxon>
        <taxon>Diptera</taxon>
        <taxon>Brachycera</taxon>
        <taxon>Muscomorpha</taxon>
        <taxon>Hippoboscoidea</taxon>
        <taxon>Glossinidae</taxon>
        <taxon>Glossina</taxon>
    </lineage>
</organism>
<evidence type="ECO:0000313" key="2">
    <source>
        <dbReference type="EnsemblMetazoa" id="GAUT031590-PA"/>
    </source>
</evidence>
<feature type="transmembrane region" description="Helical" evidence="1">
    <location>
        <begin position="76"/>
        <end position="99"/>
    </location>
</feature>
<sequence length="115" mass="12542">MVLGLPHVYPKIKLSLCRFKPGRLLVSLMSEVVARMLTVFIGLLREPGRDGATSDVKATLLIVALTLFNFKGCPSIVPGFLISVGLALVLLGLLITAAMRIDVVERTGKFFYIHC</sequence>
<keyword evidence="1" id="KW-0472">Membrane</keyword>
<dbReference type="EnsemblMetazoa" id="GAUT031590-RA">
    <property type="protein sequence ID" value="GAUT031590-PA"/>
    <property type="gene ID" value="GAUT031590"/>
</dbReference>
<protein>
    <submittedName>
        <fullName evidence="2">Uncharacterized protein</fullName>
    </submittedName>
</protein>
<accession>A0A1A9VB48</accession>
<keyword evidence="3" id="KW-1185">Reference proteome</keyword>
<keyword evidence="1" id="KW-0812">Transmembrane</keyword>
<dbReference type="AlphaFoldDB" id="A0A1A9VB48"/>
<dbReference type="VEuPathDB" id="VectorBase:GAUT031590"/>